<organism evidence="8 9">
    <name type="scientific">Ceratopteris richardii</name>
    <name type="common">Triangle waterfern</name>
    <dbReference type="NCBI Taxonomy" id="49495"/>
    <lineage>
        <taxon>Eukaryota</taxon>
        <taxon>Viridiplantae</taxon>
        <taxon>Streptophyta</taxon>
        <taxon>Embryophyta</taxon>
        <taxon>Tracheophyta</taxon>
        <taxon>Polypodiopsida</taxon>
        <taxon>Polypodiidae</taxon>
        <taxon>Polypodiales</taxon>
        <taxon>Pteridineae</taxon>
        <taxon>Pteridaceae</taxon>
        <taxon>Parkerioideae</taxon>
        <taxon>Ceratopteris</taxon>
    </lineage>
</organism>
<name>A0A8T2QHS5_CERRI</name>
<dbReference type="SMART" id="SM00717">
    <property type="entry name" value="SANT"/>
    <property type="match status" value="1"/>
</dbReference>
<dbReference type="InterPro" id="IPR001005">
    <property type="entry name" value="SANT/Myb"/>
</dbReference>
<feature type="compositionally biased region" description="Basic residues" evidence="6">
    <location>
        <begin position="10"/>
        <end position="27"/>
    </location>
</feature>
<dbReference type="PANTHER" id="PTHR21654:SF84">
    <property type="entry name" value="SI:DKEY-66I24.7"/>
    <property type="match status" value="1"/>
</dbReference>
<dbReference type="InterPro" id="IPR044822">
    <property type="entry name" value="Myb_DNA-bind_4"/>
</dbReference>
<dbReference type="GO" id="GO:0010468">
    <property type="term" value="P:regulation of gene expression"/>
    <property type="evidence" value="ECO:0007669"/>
    <property type="project" value="UniProtKB-ARBA"/>
</dbReference>
<dbReference type="OMA" id="SCEHAND"/>
<evidence type="ECO:0000256" key="3">
    <source>
        <dbReference type="ARBA" id="ARBA00023125"/>
    </source>
</evidence>
<evidence type="ECO:0000256" key="4">
    <source>
        <dbReference type="ARBA" id="ARBA00023163"/>
    </source>
</evidence>
<dbReference type="EMBL" id="CM035440">
    <property type="protein sequence ID" value="KAH7282761.1"/>
    <property type="molecule type" value="Genomic_DNA"/>
</dbReference>
<protein>
    <recommendedName>
        <fullName evidence="7">Myb-like domain-containing protein</fullName>
    </recommendedName>
</protein>
<dbReference type="SUPFAM" id="SSF46689">
    <property type="entry name" value="Homeodomain-like"/>
    <property type="match status" value="1"/>
</dbReference>
<keyword evidence="5" id="KW-0539">Nucleus</keyword>
<dbReference type="Gene3D" id="1.10.10.60">
    <property type="entry name" value="Homeodomain-like"/>
    <property type="match status" value="1"/>
</dbReference>
<feature type="compositionally biased region" description="Acidic residues" evidence="6">
    <location>
        <begin position="218"/>
        <end position="234"/>
    </location>
</feature>
<feature type="region of interest" description="Disordered" evidence="6">
    <location>
        <begin position="77"/>
        <end position="96"/>
    </location>
</feature>
<feature type="compositionally biased region" description="Basic and acidic residues" evidence="6">
    <location>
        <begin position="248"/>
        <end position="263"/>
    </location>
</feature>
<proteinExistence type="predicted"/>
<dbReference type="PANTHER" id="PTHR21654">
    <property type="entry name" value="FI21293P1"/>
    <property type="match status" value="1"/>
</dbReference>
<evidence type="ECO:0000256" key="5">
    <source>
        <dbReference type="ARBA" id="ARBA00023242"/>
    </source>
</evidence>
<feature type="domain" description="Myb-like" evidence="7">
    <location>
        <begin position="100"/>
        <end position="164"/>
    </location>
</feature>
<evidence type="ECO:0000313" key="8">
    <source>
        <dbReference type="EMBL" id="KAH7282761.1"/>
    </source>
</evidence>
<dbReference type="PROSITE" id="PS50090">
    <property type="entry name" value="MYB_LIKE"/>
    <property type="match status" value="1"/>
</dbReference>
<keyword evidence="4" id="KW-0804">Transcription</keyword>
<accession>A0A8T2QHS5</accession>
<dbReference type="CDD" id="cd12203">
    <property type="entry name" value="GT1"/>
    <property type="match status" value="1"/>
</dbReference>
<evidence type="ECO:0000259" key="7">
    <source>
        <dbReference type="PROSITE" id="PS50090"/>
    </source>
</evidence>
<dbReference type="GO" id="GO:0005634">
    <property type="term" value="C:nucleus"/>
    <property type="evidence" value="ECO:0007669"/>
    <property type="project" value="UniProtKB-SubCell"/>
</dbReference>
<feature type="region of interest" description="Disordered" evidence="6">
    <location>
        <begin position="206"/>
        <end position="267"/>
    </location>
</feature>
<feature type="compositionally biased region" description="Low complexity" evidence="6">
    <location>
        <begin position="77"/>
        <end position="88"/>
    </location>
</feature>
<keyword evidence="3" id="KW-0238">DNA-binding</keyword>
<dbReference type="FunFam" id="1.10.10.60:FF:000032">
    <property type="entry name" value="Zinc finger and SCAN domain-containing 20"/>
    <property type="match status" value="1"/>
</dbReference>
<sequence>MAMRQPHQQQHQHHQHHQQHNQQHHQQHNQQRSWPESIASMPNYSNYMSMGGILGATGATDMAAAAAAAAHMSAHIPSHPAAPAPASSLSMGNNPMHSAMKEERVGQWSHQETKDFIAIRSELDRDFTQAKRNKSLWEAIASKMKDKGYHRTGEQCKLKWKNLYNRYKAATTSQAPDSCPFYEELHAIFSDPRRGADHSLYAEFSTSKTRKRAHGEISSEEISDEEEDEDDDSEEVNKAKRLGKKVRKADAKDRTRSNSDRLRSNSMQEVLEDFLQQQHRLEMEWMGAWQRREEDRRRREQDWREAMKELEMQRIAREEGWREKEEQWRVREEMRAQRRDALIAAILSKLTKDE</sequence>
<keyword evidence="9" id="KW-1185">Reference proteome</keyword>
<reference evidence="8" key="1">
    <citation type="submission" date="2021-08" db="EMBL/GenBank/DDBJ databases">
        <title>WGS assembly of Ceratopteris richardii.</title>
        <authorList>
            <person name="Marchant D.B."/>
            <person name="Chen G."/>
            <person name="Jenkins J."/>
            <person name="Shu S."/>
            <person name="Leebens-Mack J."/>
            <person name="Grimwood J."/>
            <person name="Schmutz J."/>
            <person name="Soltis P."/>
            <person name="Soltis D."/>
            <person name="Chen Z.-H."/>
        </authorList>
    </citation>
    <scope>NUCLEOTIDE SEQUENCE</scope>
    <source>
        <strain evidence="8">Whitten #5841</strain>
        <tissue evidence="8">Leaf</tissue>
    </source>
</reference>
<evidence type="ECO:0000256" key="2">
    <source>
        <dbReference type="ARBA" id="ARBA00023015"/>
    </source>
</evidence>
<gene>
    <name evidence="8" type="ORF">KP509_35G046600</name>
</gene>
<dbReference type="Pfam" id="PF13837">
    <property type="entry name" value="Myb_DNA-bind_4"/>
    <property type="match status" value="1"/>
</dbReference>
<dbReference type="GO" id="GO:0003677">
    <property type="term" value="F:DNA binding"/>
    <property type="evidence" value="ECO:0007669"/>
    <property type="project" value="UniProtKB-KW"/>
</dbReference>
<comment type="caution">
    <text evidence="8">The sequence shown here is derived from an EMBL/GenBank/DDBJ whole genome shotgun (WGS) entry which is preliminary data.</text>
</comment>
<dbReference type="AlphaFoldDB" id="A0A8T2QHS5"/>
<evidence type="ECO:0000256" key="1">
    <source>
        <dbReference type="ARBA" id="ARBA00004123"/>
    </source>
</evidence>
<dbReference type="OrthoDB" id="691673at2759"/>
<comment type="subcellular location">
    <subcellularLocation>
        <location evidence="1">Nucleus</location>
    </subcellularLocation>
</comment>
<dbReference type="InterPro" id="IPR009057">
    <property type="entry name" value="Homeodomain-like_sf"/>
</dbReference>
<feature type="region of interest" description="Disordered" evidence="6">
    <location>
        <begin position="1"/>
        <end position="34"/>
    </location>
</feature>
<dbReference type="Proteomes" id="UP000825935">
    <property type="component" value="Chromosome 35"/>
</dbReference>
<keyword evidence="2" id="KW-0805">Transcription regulation</keyword>
<evidence type="ECO:0000256" key="6">
    <source>
        <dbReference type="SAM" id="MobiDB-lite"/>
    </source>
</evidence>
<evidence type="ECO:0000313" key="9">
    <source>
        <dbReference type="Proteomes" id="UP000825935"/>
    </source>
</evidence>